<protein>
    <recommendedName>
        <fullName evidence="6">Heat shock protein 70</fullName>
    </recommendedName>
</protein>
<feature type="non-terminal residue" evidence="4">
    <location>
        <position position="1"/>
    </location>
</feature>
<dbReference type="Proteomes" id="UP001529510">
    <property type="component" value="Unassembled WGS sequence"/>
</dbReference>
<accession>A0ABD0PLU8</accession>
<dbReference type="PROSITE" id="PS01036">
    <property type="entry name" value="HSP70_3"/>
    <property type="match status" value="1"/>
</dbReference>
<dbReference type="GO" id="GO:0005524">
    <property type="term" value="F:ATP binding"/>
    <property type="evidence" value="ECO:0007669"/>
    <property type="project" value="UniProtKB-KW"/>
</dbReference>
<sequence>AKFEELCADLIERVMVPLMTAVEQAQVRLQDISAVEIVGGATRIPAVKAQISKFFRRD</sequence>
<evidence type="ECO:0000256" key="2">
    <source>
        <dbReference type="ARBA" id="ARBA00022741"/>
    </source>
</evidence>
<dbReference type="FunFam" id="3.30.420.40:FF:000767">
    <property type="entry name" value="Heat shock protein 70 (HSP70)-4, putative"/>
    <property type="match status" value="1"/>
</dbReference>
<proteinExistence type="inferred from homology"/>
<evidence type="ECO:0000313" key="5">
    <source>
        <dbReference type="Proteomes" id="UP001529510"/>
    </source>
</evidence>
<name>A0ABD0PLU8_CIRMR</name>
<dbReference type="PANTHER" id="PTHR45639">
    <property type="entry name" value="HSC70CB, ISOFORM G-RELATED"/>
    <property type="match status" value="1"/>
</dbReference>
<dbReference type="Gene3D" id="3.90.640.10">
    <property type="entry name" value="Actin, Chain A, domain 4"/>
    <property type="match status" value="1"/>
</dbReference>
<evidence type="ECO:0000256" key="3">
    <source>
        <dbReference type="ARBA" id="ARBA00022840"/>
    </source>
</evidence>
<dbReference type="Gene3D" id="3.30.420.40">
    <property type="match status" value="1"/>
</dbReference>
<comment type="caution">
    <text evidence="4">The sequence shown here is derived from an EMBL/GenBank/DDBJ whole genome shotgun (WGS) entry which is preliminary data.</text>
</comment>
<reference evidence="4 5" key="1">
    <citation type="submission" date="2024-05" db="EMBL/GenBank/DDBJ databases">
        <title>Genome sequencing and assembly of Indian major carp, Cirrhinus mrigala (Hamilton, 1822).</title>
        <authorList>
            <person name="Mohindra V."/>
            <person name="Chowdhury L.M."/>
            <person name="Lal K."/>
            <person name="Jena J.K."/>
        </authorList>
    </citation>
    <scope>NUCLEOTIDE SEQUENCE [LARGE SCALE GENOMIC DNA]</scope>
    <source>
        <strain evidence="4">CM1030</strain>
        <tissue evidence="4">Blood</tissue>
    </source>
</reference>
<evidence type="ECO:0000313" key="4">
    <source>
        <dbReference type="EMBL" id="KAL0174671.1"/>
    </source>
</evidence>
<evidence type="ECO:0000256" key="1">
    <source>
        <dbReference type="ARBA" id="ARBA00007381"/>
    </source>
</evidence>
<organism evidence="4 5">
    <name type="scientific">Cirrhinus mrigala</name>
    <name type="common">Mrigala</name>
    <dbReference type="NCBI Taxonomy" id="683832"/>
    <lineage>
        <taxon>Eukaryota</taxon>
        <taxon>Metazoa</taxon>
        <taxon>Chordata</taxon>
        <taxon>Craniata</taxon>
        <taxon>Vertebrata</taxon>
        <taxon>Euteleostomi</taxon>
        <taxon>Actinopterygii</taxon>
        <taxon>Neopterygii</taxon>
        <taxon>Teleostei</taxon>
        <taxon>Ostariophysi</taxon>
        <taxon>Cypriniformes</taxon>
        <taxon>Cyprinidae</taxon>
        <taxon>Labeoninae</taxon>
        <taxon>Labeonini</taxon>
        <taxon>Cirrhinus</taxon>
    </lineage>
</organism>
<comment type="similarity">
    <text evidence="1">Belongs to the heat shock protein 70 family.</text>
</comment>
<dbReference type="SUPFAM" id="SSF53067">
    <property type="entry name" value="Actin-like ATPase domain"/>
    <property type="match status" value="1"/>
</dbReference>
<dbReference type="EMBL" id="JAMKFB020000015">
    <property type="protein sequence ID" value="KAL0174671.1"/>
    <property type="molecule type" value="Genomic_DNA"/>
</dbReference>
<dbReference type="PANTHER" id="PTHR45639:SF2">
    <property type="entry name" value="HEAT SHOCK PROTEIN 105 KDA"/>
    <property type="match status" value="1"/>
</dbReference>
<dbReference type="InterPro" id="IPR018181">
    <property type="entry name" value="Heat_shock_70_CS"/>
</dbReference>
<dbReference type="InterPro" id="IPR043129">
    <property type="entry name" value="ATPase_NBD"/>
</dbReference>
<dbReference type="InterPro" id="IPR013126">
    <property type="entry name" value="Hsp_70_fam"/>
</dbReference>
<keyword evidence="5" id="KW-1185">Reference proteome</keyword>
<feature type="non-terminal residue" evidence="4">
    <location>
        <position position="58"/>
    </location>
</feature>
<dbReference type="AlphaFoldDB" id="A0ABD0PLU8"/>
<gene>
    <name evidence="4" type="ORF">M9458_030639</name>
</gene>
<dbReference type="Pfam" id="PF00012">
    <property type="entry name" value="HSP70"/>
    <property type="match status" value="1"/>
</dbReference>
<keyword evidence="2" id="KW-0547">Nucleotide-binding</keyword>
<evidence type="ECO:0008006" key="6">
    <source>
        <dbReference type="Google" id="ProtNLM"/>
    </source>
</evidence>
<keyword evidence="3" id="KW-0067">ATP-binding</keyword>